<gene>
    <name evidence="1" type="ORF">M23134_01152</name>
</gene>
<accession>A1ZFQ4</accession>
<reference evidence="1 2" key="1">
    <citation type="submission" date="2007-01" db="EMBL/GenBank/DDBJ databases">
        <authorList>
            <person name="Haygood M."/>
            <person name="Podell S."/>
            <person name="Anderson C."/>
            <person name="Hopkinson B."/>
            <person name="Roe K."/>
            <person name="Barbeau K."/>
            <person name="Gaasterland T."/>
            <person name="Ferriera S."/>
            <person name="Johnson J."/>
            <person name="Kravitz S."/>
            <person name="Beeson K."/>
            <person name="Sutton G."/>
            <person name="Rogers Y.-H."/>
            <person name="Friedman R."/>
            <person name="Frazier M."/>
            <person name="Venter J.C."/>
        </authorList>
    </citation>
    <scope>NUCLEOTIDE SEQUENCE [LARGE SCALE GENOMIC DNA]</scope>
    <source>
        <strain evidence="1 2">ATCC 23134</strain>
    </source>
</reference>
<dbReference type="Proteomes" id="UP000004095">
    <property type="component" value="Unassembled WGS sequence"/>
</dbReference>
<proteinExistence type="predicted"/>
<sequence length="51" mass="6037">MSHQNSAAYKNKNRHFVKLSVFVLLFTDLSQVKNLFSVKKYHSAKYAYKKQ</sequence>
<evidence type="ECO:0000313" key="1">
    <source>
        <dbReference type="EMBL" id="EAY30828.1"/>
    </source>
</evidence>
<comment type="caution">
    <text evidence="1">The sequence shown here is derived from an EMBL/GenBank/DDBJ whole genome shotgun (WGS) entry which is preliminary data.</text>
</comment>
<name>A1ZFQ4_MICM2</name>
<organism evidence="1 2">
    <name type="scientific">Microscilla marina ATCC 23134</name>
    <dbReference type="NCBI Taxonomy" id="313606"/>
    <lineage>
        <taxon>Bacteria</taxon>
        <taxon>Pseudomonadati</taxon>
        <taxon>Bacteroidota</taxon>
        <taxon>Cytophagia</taxon>
        <taxon>Cytophagales</taxon>
        <taxon>Microscillaceae</taxon>
        <taxon>Microscilla</taxon>
    </lineage>
</organism>
<keyword evidence="2" id="KW-1185">Reference proteome</keyword>
<dbReference type="AlphaFoldDB" id="A1ZFQ4"/>
<dbReference type="EMBL" id="AAWS01000005">
    <property type="protein sequence ID" value="EAY30828.1"/>
    <property type="molecule type" value="Genomic_DNA"/>
</dbReference>
<protein>
    <submittedName>
        <fullName evidence="1">Uncharacterized protein</fullName>
    </submittedName>
</protein>
<evidence type="ECO:0000313" key="2">
    <source>
        <dbReference type="Proteomes" id="UP000004095"/>
    </source>
</evidence>